<feature type="region of interest" description="Disordered" evidence="5">
    <location>
        <begin position="833"/>
        <end position="1184"/>
    </location>
</feature>
<dbReference type="InterPro" id="IPR027417">
    <property type="entry name" value="P-loop_NTPase"/>
</dbReference>
<keyword evidence="4" id="KW-0067">ATP-binding</keyword>
<dbReference type="InterPro" id="IPR050699">
    <property type="entry name" value="RNA-DNA_Helicase"/>
</dbReference>
<dbReference type="PANTHER" id="PTHR12131:SF1">
    <property type="entry name" value="ATP-DEPENDENT RNA HELICASE SUPV3L1, MITOCHONDRIAL-RELATED"/>
    <property type="match status" value="1"/>
</dbReference>
<dbReference type="GO" id="GO:0016787">
    <property type="term" value="F:hydrolase activity"/>
    <property type="evidence" value="ECO:0007669"/>
    <property type="project" value="UniProtKB-KW"/>
</dbReference>
<feature type="domain" description="Helicase ATP-binding" evidence="6">
    <location>
        <begin position="7"/>
        <end position="155"/>
    </location>
</feature>
<feature type="compositionally biased region" description="Basic and acidic residues" evidence="5">
    <location>
        <begin position="915"/>
        <end position="930"/>
    </location>
</feature>
<organism evidence="8 9">
    <name type="scientific">Methylobacterium currus</name>
    <dbReference type="NCBI Taxonomy" id="2051553"/>
    <lineage>
        <taxon>Bacteria</taxon>
        <taxon>Pseudomonadati</taxon>
        <taxon>Pseudomonadota</taxon>
        <taxon>Alphaproteobacteria</taxon>
        <taxon>Hyphomicrobiales</taxon>
        <taxon>Methylobacteriaceae</taxon>
        <taxon>Methylobacterium</taxon>
    </lineage>
</organism>
<dbReference type="InterPro" id="IPR001650">
    <property type="entry name" value="Helicase_C-like"/>
</dbReference>
<sequence length="1184" mass="127914">MTRRSLSPQARLRGATAVLGPTNTGKTHLAIERMLGHPTGMIGLPLRLLAREVYHRVVERVGPERVALVTGEEKIKPNRPSYWICTAEAMPRDNQVDFVGIDEIQLGADRDRGHTFTDRLLHQRGREETLLIGSATMEPLVQSLIPGIHVTTRPRLSQLSFAGSRKLSRLPHRSAIVAFSAEEVYAIAELLRRQRGGAAVVLGALSPRTRNAQVELYQSGEVDYLVATDAVGMGLNLDVDHVAFASNRKFDGTRFRDLSPSEMAQIAGRAGRHLRDGTFGTTGRCPPLEAEMVEALESHTFEPLRMLQWRNPDLDFGSIDALRRSLGEHPTERGLTRAPIGDDEAALDLLAKEDDIRAYATSRNAVERLWMVCGVPDYRKSAIQTHADLIAQLFRFLMRGMAGRIPVDWFSQHVAMVDRTDGDIDALSQRIAHVRTWTFVANRPDWLADPEHWQGETRRVEDRLSDALHERLASRFVDRRTSVLMRRLRENTMLEAEITAGGDVTVEGQHVGHLHGFQFVPDPGAEGQEAKTLRSAAEKALASEIEARADRFAAAADAALVLSNDGTIRWTGNPVAKLVPGEKLYAPGLRLLADEQLTGPAREKVETRLNAWLKAHIVRLLGPALELETAADLTGLARGIGFQVAEALGVLERAKVLNEMRSLDQEGRAALRKHGVRFGAYHITMPALLKPAPRTLAAQLWALQNGGLDQRGLDEIAHLAGSGRTSMPVDPEIAKGLYRAAGFRVCGGRAVRVDILERLADLIRPAIAYVPGTTPGEPPPGAADKDGFVPTVGMTSLVGCSGEDFASILKSLGYVVDRRPGPAITVALRPAAPTVPVQAKSAEAGEASDEAGEAAEAPSETPSEAEAVTAEAAPGDEALPEESVQHEAAHEASSDESPAAEPVRAEAAEPAAEAPARDALARDAEAHEAPAAEAAVEASVEASASEEPAPVEAEATDAAPVAHAEAAGTTTESAEAAAGTETGEAATAETTEATGEPAAPAEPIVIEVWRMHRHQRSHAPRHQGRGRPQDGQQREGQRDGRPRGGFQRPDPRPEGGEGAPAEQRAHRAPRDGQRWGDRRPGENRGENRPAGEGRPENRFEGRGSENRGEGRRDGRPPRGPYPGGREGGRDGGRPGQDRRDGAPRNGGMHEARPPRRERAPDPDSPFAKLLALKAQMEARDGDKR</sequence>
<feature type="compositionally biased region" description="Basic and acidic residues" evidence="5">
    <location>
        <begin position="1126"/>
        <end position="1161"/>
    </location>
</feature>
<evidence type="ECO:0000313" key="9">
    <source>
        <dbReference type="Proteomes" id="UP000244755"/>
    </source>
</evidence>
<dbReference type="GO" id="GO:0005524">
    <property type="term" value="F:ATP binding"/>
    <property type="evidence" value="ECO:0007669"/>
    <property type="project" value="UniProtKB-KW"/>
</dbReference>
<accession>A0A2R4WKB5</accession>
<dbReference type="PANTHER" id="PTHR12131">
    <property type="entry name" value="ATP-DEPENDENT RNA AND DNA HELICASE"/>
    <property type="match status" value="1"/>
</dbReference>
<keyword evidence="9" id="KW-1185">Reference proteome</keyword>
<dbReference type="GO" id="GO:0004386">
    <property type="term" value="F:helicase activity"/>
    <property type="evidence" value="ECO:0007669"/>
    <property type="project" value="UniProtKB-KW"/>
</dbReference>
<dbReference type="SMART" id="SM00490">
    <property type="entry name" value="HELICc"/>
    <property type="match status" value="1"/>
</dbReference>
<protein>
    <submittedName>
        <fullName evidence="8">Helicase</fullName>
    </submittedName>
</protein>
<dbReference type="Pfam" id="PF00271">
    <property type="entry name" value="Helicase_C"/>
    <property type="match status" value="1"/>
</dbReference>
<evidence type="ECO:0000256" key="3">
    <source>
        <dbReference type="ARBA" id="ARBA00022806"/>
    </source>
</evidence>
<dbReference type="Proteomes" id="UP000244755">
    <property type="component" value="Chromosome 1"/>
</dbReference>
<evidence type="ECO:0000259" key="7">
    <source>
        <dbReference type="PROSITE" id="PS51194"/>
    </source>
</evidence>
<evidence type="ECO:0000313" key="8">
    <source>
        <dbReference type="EMBL" id="AWB21970.1"/>
    </source>
</evidence>
<dbReference type="RefSeq" id="WP_099953814.1">
    <property type="nucleotide sequence ID" value="NZ_CP028843.1"/>
</dbReference>
<name>A0A2R4WKB5_9HYPH</name>
<dbReference type="PROSITE" id="PS51192">
    <property type="entry name" value="HELICASE_ATP_BIND_1"/>
    <property type="match status" value="1"/>
</dbReference>
<dbReference type="EMBL" id="CP028843">
    <property type="protein sequence ID" value="AWB21970.1"/>
    <property type="molecule type" value="Genomic_DNA"/>
</dbReference>
<dbReference type="OrthoDB" id="9807155at2"/>
<dbReference type="PROSITE" id="PS51194">
    <property type="entry name" value="HELICASE_CTER"/>
    <property type="match status" value="1"/>
</dbReference>
<feature type="domain" description="Helicase C-terminal" evidence="7">
    <location>
        <begin position="162"/>
        <end position="315"/>
    </location>
</feature>
<gene>
    <name evidence="8" type="ORF">DA075_14375</name>
</gene>
<dbReference type="InterPro" id="IPR014001">
    <property type="entry name" value="Helicase_ATP-bd"/>
</dbReference>
<proteinExistence type="predicted"/>
<reference evidence="8 9" key="1">
    <citation type="submission" date="2018-04" db="EMBL/GenBank/DDBJ databases">
        <title>Methylobacterium sp. PR1016A genome.</title>
        <authorList>
            <person name="Park W."/>
        </authorList>
    </citation>
    <scope>NUCLEOTIDE SEQUENCE [LARGE SCALE GENOMIC DNA]</scope>
    <source>
        <strain evidence="8 9">PR1016A</strain>
    </source>
</reference>
<dbReference type="Pfam" id="PF22527">
    <property type="entry name" value="DEXQc_Suv3"/>
    <property type="match status" value="1"/>
</dbReference>
<evidence type="ECO:0000256" key="2">
    <source>
        <dbReference type="ARBA" id="ARBA00022801"/>
    </source>
</evidence>
<evidence type="ECO:0000256" key="4">
    <source>
        <dbReference type="ARBA" id="ARBA00022840"/>
    </source>
</evidence>
<dbReference type="AlphaFoldDB" id="A0A2R4WKB5"/>
<feature type="compositionally biased region" description="Basic residues" evidence="5">
    <location>
        <begin position="1011"/>
        <end position="1025"/>
    </location>
</feature>
<evidence type="ECO:0000259" key="6">
    <source>
        <dbReference type="PROSITE" id="PS51192"/>
    </source>
</evidence>
<keyword evidence="2" id="KW-0378">Hydrolase</keyword>
<evidence type="ECO:0000256" key="1">
    <source>
        <dbReference type="ARBA" id="ARBA00022741"/>
    </source>
</evidence>
<feature type="compositionally biased region" description="Low complexity" evidence="5">
    <location>
        <begin position="854"/>
        <end position="867"/>
    </location>
</feature>
<feature type="compositionally biased region" description="Basic and acidic residues" evidence="5">
    <location>
        <begin position="883"/>
        <end position="893"/>
    </location>
</feature>
<feature type="compositionally biased region" description="Basic and acidic residues" evidence="5">
    <location>
        <begin position="1032"/>
        <end position="1042"/>
    </location>
</feature>
<dbReference type="Gene3D" id="3.40.50.300">
    <property type="entry name" value="P-loop containing nucleotide triphosphate hydrolases"/>
    <property type="match status" value="2"/>
</dbReference>
<dbReference type="SUPFAM" id="SSF52540">
    <property type="entry name" value="P-loop containing nucleoside triphosphate hydrolases"/>
    <property type="match status" value="2"/>
</dbReference>
<feature type="compositionally biased region" description="Low complexity" evidence="5">
    <location>
        <begin position="931"/>
        <end position="1003"/>
    </location>
</feature>
<keyword evidence="3 8" id="KW-0347">Helicase</keyword>
<dbReference type="InterPro" id="IPR055206">
    <property type="entry name" value="DEXQc_SUV3"/>
</dbReference>
<evidence type="ECO:0000256" key="5">
    <source>
        <dbReference type="SAM" id="MobiDB-lite"/>
    </source>
</evidence>
<keyword evidence="1" id="KW-0547">Nucleotide-binding</keyword>
<dbReference type="KEGG" id="mee:DA075_14375"/>
<feature type="compositionally biased region" description="Basic and acidic residues" evidence="5">
    <location>
        <begin position="1063"/>
        <end position="1116"/>
    </location>
</feature>